<reference evidence="2 3" key="1">
    <citation type="submission" date="2020-08" db="EMBL/GenBank/DDBJ databases">
        <title>Cohnella phylogeny.</title>
        <authorList>
            <person name="Dunlap C."/>
        </authorList>
    </citation>
    <scope>NUCLEOTIDE SEQUENCE [LARGE SCALE GENOMIC DNA]</scope>
    <source>
        <strain evidence="2 3">DSM 25241</strain>
    </source>
</reference>
<evidence type="ECO:0000313" key="3">
    <source>
        <dbReference type="Proteomes" id="UP000535838"/>
    </source>
</evidence>
<dbReference type="Proteomes" id="UP000535838">
    <property type="component" value="Unassembled WGS sequence"/>
</dbReference>
<dbReference type="RefSeq" id="WP_185118681.1">
    <property type="nucleotide sequence ID" value="NZ_JACJVQ010000005.1"/>
</dbReference>
<keyword evidence="3" id="KW-1185">Reference proteome</keyword>
<name>A0A841SS64_9BACL</name>
<accession>A0A841SS64</accession>
<evidence type="ECO:0000256" key="1">
    <source>
        <dbReference type="SAM" id="Phobius"/>
    </source>
</evidence>
<keyword evidence="1" id="KW-0472">Membrane</keyword>
<comment type="caution">
    <text evidence="2">The sequence shown here is derived from an EMBL/GenBank/DDBJ whole genome shotgun (WGS) entry which is preliminary data.</text>
</comment>
<protein>
    <submittedName>
        <fullName evidence="2">Uncharacterized protein</fullName>
    </submittedName>
</protein>
<evidence type="ECO:0000313" key="2">
    <source>
        <dbReference type="EMBL" id="MBB6633436.1"/>
    </source>
</evidence>
<proteinExistence type="predicted"/>
<feature type="transmembrane region" description="Helical" evidence="1">
    <location>
        <begin position="49"/>
        <end position="69"/>
    </location>
</feature>
<keyword evidence="1" id="KW-1133">Transmembrane helix</keyword>
<keyword evidence="1" id="KW-0812">Transmembrane</keyword>
<sequence length="70" mass="7458">MGSPSSAPAAMLALILVFMTGSAWFVALHPRLFWRMLGKEQSRAGGVRILRLAAFASGCIGFGLLLLPIL</sequence>
<dbReference type="EMBL" id="JACJVQ010000005">
    <property type="protein sequence ID" value="MBB6633436.1"/>
    <property type="molecule type" value="Genomic_DNA"/>
</dbReference>
<organism evidence="2 3">
    <name type="scientific">Cohnella thailandensis</name>
    <dbReference type="NCBI Taxonomy" id="557557"/>
    <lineage>
        <taxon>Bacteria</taxon>
        <taxon>Bacillati</taxon>
        <taxon>Bacillota</taxon>
        <taxon>Bacilli</taxon>
        <taxon>Bacillales</taxon>
        <taxon>Paenibacillaceae</taxon>
        <taxon>Cohnella</taxon>
    </lineage>
</organism>
<dbReference type="AlphaFoldDB" id="A0A841SS64"/>
<gene>
    <name evidence="2" type="ORF">H7B67_04875</name>
</gene>
<feature type="transmembrane region" description="Helical" evidence="1">
    <location>
        <begin position="6"/>
        <end position="28"/>
    </location>
</feature>